<comment type="similarity">
    <text evidence="12">Belongs to the cytochrome b561 family.</text>
</comment>
<keyword evidence="9 13" id="KW-1133">Transmembrane helix</keyword>
<feature type="domain" description="Cytochrome b561 bacterial/Ni-hydrogenase" evidence="14">
    <location>
        <begin position="7"/>
        <end position="174"/>
    </location>
</feature>
<evidence type="ECO:0000256" key="10">
    <source>
        <dbReference type="ARBA" id="ARBA00023004"/>
    </source>
</evidence>
<name>A0ABN9IFJ5_9RALS</name>
<organism evidence="15 16">
    <name type="scientific">Ralstonia condita</name>
    <dbReference type="NCBI Taxonomy" id="3058600"/>
    <lineage>
        <taxon>Bacteria</taxon>
        <taxon>Pseudomonadati</taxon>
        <taxon>Pseudomonadota</taxon>
        <taxon>Betaproteobacteria</taxon>
        <taxon>Burkholderiales</taxon>
        <taxon>Burkholderiaceae</taxon>
        <taxon>Ralstonia</taxon>
    </lineage>
</organism>
<evidence type="ECO:0000256" key="3">
    <source>
        <dbReference type="ARBA" id="ARBA00022448"/>
    </source>
</evidence>
<comment type="subcellular location">
    <subcellularLocation>
        <location evidence="2">Cell membrane</location>
        <topology evidence="2">Multi-pass membrane protein</topology>
    </subcellularLocation>
</comment>
<evidence type="ECO:0000256" key="5">
    <source>
        <dbReference type="ARBA" id="ARBA00022617"/>
    </source>
</evidence>
<evidence type="ECO:0000256" key="11">
    <source>
        <dbReference type="ARBA" id="ARBA00023136"/>
    </source>
</evidence>
<keyword evidence="10" id="KW-0408">Iron</keyword>
<dbReference type="InterPro" id="IPR011577">
    <property type="entry name" value="Cyt_b561_bac/Ni-Hgenase"/>
</dbReference>
<evidence type="ECO:0000259" key="14">
    <source>
        <dbReference type="Pfam" id="PF01292"/>
    </source>
</evidence>
<comment type="cofactor">
    <cofactor evidence="1">
        <name>heme b</name>
        <dbReference type="ChEBI" id="CHEBI:60344"/>
    </cofactor>
</comment>
<keyword evidence="4" id="KW-1003">Cell membrane</keyword>
<dbReference type="InterPro" id="IPR016174">
    <property type="entry name" value="Di-haem_cyt_TM"/>
</dbReference>
<dbReference type="Proteomes" id="UP001189616">
    <property type="component" value="Unassembled WGS sequence"/>
</dbReference>
<gene>
    <name evidence="15" type="primary">yodB</name>
    <name evidence="15" type="ORF">LMG7141_00453</name>
</gene>
<dbReference type="RefSeq" id="WP_316654734.1">
    <property type="nucleotide sequence ID" value="NZ_CATYWO010000001.1"/>
</dbReference>
<dbReference type="InterPro" id="IPR052168">
    <property type="entry name" value="Cytochrome_b561_oxidase"/>
</dbReference>
<dbReference type="Gene3D" id="1.20.950.20">
    <property type="entry name" value="Transmembrane di-heme cytochromes, Chain C"/>
    <property type="match status" value="1"/>
</dbReference>
<keyword evidence="16" id="KW-1185">Reference proteome</keyword>
<comment type="caution">
    <text evidence="15">The sequence shown here is derived from an EMBL/GenBank/DDBJ whole genome shotgun (WGS) entry which is preliminary data.</text>
</comment>
<accession>A0ABN9IFJ5</accession>
<evidence type="ECO:0000256" key="6">
    <source>
        <dbReference type="ARBA" id="ARBA00022692"/>
    </source>
</evidence>
<proteinExistence type="inferred from homology"/>
<evidence type="ECO:0000313" key="16">
    <source>
        <dbReference type="Proteomes" id="UP001189616"/>
    </source>
</evidence>
<dbReference type="PANTHER" id="PTHR30529">
    <property type="entry name" value="CYTOCHROME B561"/>
    <property type="match status" value="1"/>
</dbReference>
<evidence type="ECO:0000256" key="7">
    <source>
        <dbReference type="ARBA" id="ARBA00022723"/>
    </source>
</evidence>
<dbReference type="Pfam" id="PF01292">
    <property type="entry name" value="Ni_hydr_CYTB"/>
    <property type="match status" value="1"/>
</dbReference>
<feature type="transmembrane region" description="Helical" evidence="13">
    <location>
        <begin position="91"/>
        <end position="112"/>
    </location>
</feature>
<feature type="transmembrane region" description="Helical" evidence="13">
    <location>
        <begin position="145"/>
        <end position="165"/>
    </location>
</feature>
<evidence type="ECO:0000256" key="13">
    <source>
        <dbReference type="SAM" id="Phobius"/>
    </source>
</evidence>
<sequence>MHSEPKYPLVMRSLHWLVLLAVTIAVASIEIHDFFPKGSAARDAVFVIHQTAGLSVLALMVLRVLARWSTQALPPVPGSLLLQRAARLTHGALYVLMVGMPILGVLALAWAGKPIQPFGMTLSLPLAQDKPLGSLLKEVHESGATVVYIVVGLHAAAALWHEFILKDRLLRRML</sequence>
<evidence type="ECO:0000256" key="1">
    <source>
        <dbReference type="ARBA" id="ARBA00001970"/>
    </source>
</evidence>
<keyword evidence="11 13" id="KW-0472">Membrane</keyword>
<evidence type="ECO:0000256" key="2">
    <source>
        <dbReference type="ARBA" id="ARBA00004651"/>
    </source>
</evidence>
<evidence type="ECO:0000256" key="8">
    <source>
        <dbReference type="ARBA" id="ARBA00022982"/>
    </source>
</evidence>
<dbReference type="PANTHER" id="PTHR30529:SF3">
    <property type="entry name" value="CYTOCHROME B561 HOMOLOG 1"/>
    <property type="match status" value="1"/>
</dbReference>
<evidence type="ECO:0000256" key="12">
    <source>
        <dbReference type="ARBA" id="ARBA00037975"/>
    </source>
</evidence>
<protein>
    <submittedName>
        <fullName evidence="15">Cytochrome b561</fullName>
    </submittedName>
</protein>
<evidence type="ECO:0000256" key="9">
    <source>
        <dbReference type="ARBA" id="ARBA00022989"/>
    </source>
</evidence>
<keyword evidence="3" id="KW-0813">Transport</keyword>
<feature type="transmembrane region" description="Helical" evidence="13">
    <location>
        <begin position="44"/>
        <end position="65"/>
    </location>
</feature>
<dbReference type="SUPFAM" id="SSF81342">
    <property type="entry name" value="Transmembrane di-heme cytochromes"/>
    <property type="match status" value="1"/>
</dbReference>
<keyword evidence="6 13" id="KW-0812">Transmembrane</keyword>
<evidence type="ECO:0000313" key="15">
    <source>
        <dbReference type="EMBL" id="CAJ0776113.1"/>
    </source>
</evidence>
<keyword evidence="7" id="KW-0479">Metal-binding</keyword>
<keyword evidence="8" id="KW-0249">Electron transport</keyword>
<keyword evidence="5" id="KW-0349">Heme</keyword>
<reference evidence="15 16" key="1">
    <citation type="submission" date="2023-07" db="EMBL/GenBank/DDBJ databases">
        <authorList>
            <person name="Peeters C."/>
        </authorList>
    </citation>
    <scope>NUCLEOTIDE SEQUENCE [LARGE SCALE GENOMIC DNA]</scope>
    <source>
        <strain evidence="15 16">LMG 7141</strain>
    </source>
</reference>
<evidence type="ECO:0000256" key="4">
    <source>
        <dbReference type="ARBA" id="ARBA00022475"/>
    </source>
</evidence>
<dbReference type="EMBL" id="CATYWO010000001">
    <property type="protein sequence ID" value="CAJ0776113.1"/>
    <property type="molecule type" value="Genomic_DNA"/>
</dbReference>